<dbReference type="Proteomes" id="UP000555546">
    <property type="component" value="Unassembled WGS sequence"/>
</dbReference>
<keyword evidence="10" id="KW-1185">Reference proteome</keyword>
<dbReference type="GO" id="GO:0033735">
    <property type="term" value="F:aspartate dehydrogenase [NAD(P)+] activity"/>
    <property type="evidence" value="ECO:0007669"/>
    <property type="project" value="UniProtKB-EC"/>
</dbReference>
<comment type="similarity">
    <text evidence="1 6">Belongs to the L-aspartate dehydrogenase family.</text>
</comment>
<dbReference type="InterPro" id="IPR005106">
    <property type="entry name" value="Asp/hSer_DH_NAD-bd"/>
</dbReference>
<protein>
    <recommendedName>
        <fullName evidence="6">L-aspartate dehydrogenase</fullName>
        <ecNumber evidence="6">1.4.1.21</ecNumber>
    </recommendedName>
</protein>
<evidence type="ECO:0000259" key="8">
    <source>
        <dbReference type="Pfam" id="PF03447"/>
    </source>
</evidence>
<gene>
    <name evidence="6" type="primary">nadX</name>
    <name evidence="9" type="ORF">FHS76_003555</name>
</gene>
<proteinExistence type="inferred from homology"/>
<dbReference type="EC" id="1.4.1.21" evidence="6"/>
<keyword evidence="2 6" id="KW-0662">Pyridine nucleotide biosynthesis</keyword>
<dbReference type="GO" id="GO:0051287">
    <property type="term" value="F:NAD binding"/>
    <property type="evidence" value="ECO:0007669"/>
    <property type="project" value="UniProtKB-UniRule"/>
</dbReference>
<dbReference type="InterPro" id="IPR011182">
    <property type="entry name" value="L-Asp_DH"/>
</dbReference>
<evidence type="ECO:0000313" key="10">
    <source>
        <dbReference type="Proteomes" id="UP000555546"/>
    </source>
</evidence>
<evidence type="ECO:0000313" key="9">
    <source>
        <dbReference type="EMBL" id="MBB5703646.1"/>
    </source>
</evidence>
<feature type="binding site" evidence="6">
    <location>
        <position position="125"/>
    </location>
    <ligand>
        <name>NAD(+)</name>
        <dbReference type="ChEBI" id="CHEBI:57540"/>
    </ligand>
</feature>
<comment type="miscellaneous">
    <text evidence="6">The iminoaspartate product is unstable in aqueous solution and can decompose to oxaloacetate and ammonia.</text>
</comment>
<evidence type="ECO:0000256" key="6">
    <source>
        <dbReference type="HAMAP-Rule" id="MF_01265"/>
    </source>
</evidence>
<evidence type="ECO:0000256" key="4">
    <source>
        <dbReference type="ARBA" id="ARBA00023002"/>
    </source>
</evidence>
<dbReference type="Gene3D" id="3.30.360.10">
    <property type="entry name" value="Dihydrodipicolinate Reductase, domain 2"/>
    <property type="match status" value="1"/>
</dbReference>
<evidence type="ECO:0000259" key="7">
    <source>
        <dbReference type="Pfam" id="PF01958"/>
    </source>
</evidence>
<dbReference type="PANTHER" id="PTHR31873:SF6">
    <property type="entry name" value="ASPARTATE DEHYDROGENASE DOMAIN-CONTAINING PROTEIN"/>
    <property type="match status" value="1"/>
</dbReference>
<evidence type="ECO:0000256" key="2">
    <source>
        <dbReference type="ARBA" id="ARBA00022642"/>
    </source>
</evidence>
<dbReference type="GO" id="GO:0009435">
    <property type="term" value="P:NAD+ biosynthetic process"/>
    <property type="evidence" value="ECO:0007669"/>
    <property type="project" value="UniProtKB-UniRule"/>
</dbReference>
<evidence type="ECO:0000256" key="3">
    <source>
        <dbReference type="ARBA" id="ARBA00022857"/>
    </source>
</evidence>
<dbReference type="EMBL" id="JACIJG010000016">
    <property type="protein sequence ID" value="MBB5703646.1"/>
    <property type="molecule type" value="Genomic_DNA"/>
</dbReference>
<feature type="binding site" evidence="6">
    <location>
        <position position="191"/>
    </location>
    <ligand>
        <name>NAD(+)</name>
        <dbReference type="ChEBI" id="CHEBI:57540"/>
    </ligand>
</feature>
<organism evidence="9 10">
    <name type="scientific">Brucella daejeonensis</name>
    <dbReference type="NCBI Taxonomy" id="659015"/>
    <lineage>
        <taxon>Bacteria</taxon>
        <taxon>Pseudomonadati</taxon>
        <taxon>Pseudomonadota</taxon>
        <taxon>Alphaproteobacteria</taxon>
        <taxon>Hyphomicrobiales</taxon>
        <taxon>Brucellaceae</taxon>
        <taxon>Brucella/Ochrobactrum group</taxon>
        <taxon>Brucella</taxon>
    </lineage>
</organism>
<dbReference type="InterPro" id="IPR002811">
    <property type="entry name" value="Asp_DH"/>
</dbReference>
<evidence type="ECO:0000256" key="1">
    <source>
        <dbReference type="ARBA" id="ARBA00008331"/>
    </source>
</evidence>
<comment type="pathway">
    <text evidence="6">Cofactor biosynthesis; NAD(+) biosynthesis; iminoaspartate from L-aspartate (dehydrogenase route): step 1/1.</text>
</comment>
<dbReference type="InterPro" id="IPR020626">
    <property type="entry name" value="Asp_DH_prok"/>
</dbReference>
<dbReference type="AlphaFoldDB" id="A0A7W9AZV0"/>
<reference evidence="9 10" key="1">
    <citation type="submission" date="2020-08" db="EMBL/GenBank/DDBJ databases">
        <title>Genomic Encyclopedia of Type Strains, Phase IV (KMG-IV): sequencing the most valuable type-strain genomes for metagenomic binning, comparative biology and taxonomic classification.</title>
        <authorList>
            <person name="Goeker M."/>
        </authorList>
    </citation>
    <scope>NUCLEOTIDE SEQUENCE [LARGE SCALE GENOMIC DNA]</scope>
    <source>
        <strain evidence="9 10">DSM 26944</strain>
    </source>
</reference>
<dbReference type="GO" id="GO:0016639">
    <property type="term" value="F:oxidoreductase activity, acting on the CH-NH2 group of donors, NAD or NADP as acceptor"/>
    <property type="evidence" value="ECO:0007669"/>
    <property type="project" value="UniProtKB-UniRule"/>
</dbReference>
<sequence length="268" mass="28161">MSVSETICLVGWGAIGQRVAALLAERGSPFRIAAVAVRDPERSRPDLPKDARLIRHPDELAGLETSLVVEAAGRDSVLPFARSAFVNGMDFAVSSTSAFVGDAAFTDLVSMAQALGRQLLVPPGALGGIDALAAAARLGLDRVEHRIVKPALAWRGTGAETLCDLDALTGPHTFFHGSARAAADRFPQNANVAVITSLAGIGLDRTVVSLVADPTATLNRHEIFAEGEFGILEMRLQNRPLAGNPKSSGMTALNLVRLIENRASGLVL</sequence>
<dbReference type="HAMAP" id="MF_01265">
    <property type="entry name" value="NadX"/>
    <property type="match status" value="1"/>
</dbReference>
<comment type="function">
    <text evidence="6">Specifically catalyzes the NAD or NADP-dependent dehydrogenation of L-aspartate to iminoaspartate.</text>
</comment>
<feature type="active site" evidence="6">
    <location>
        <position position="221"/>
    </location>
</feature>
<dbReference type="Pfam" id="PF03447">
    <property type="entry name" value="NAD_binding_3"/>
    <property type="match status" value="1"/>
</dbReference>
<feature type="domain" description="Aspartate dehydrogenase" evidence="7">
    <location>
        <begin position="169"/>
        <end position="255"/>
    </location>
</feature>
<dbReference type="Pfam" id="PF01958">
    <property type="entry name" value="Asp_DH_C"/>
    <property type="match status" value="1"/>
</dbReference>
<dbReference type="NCBIfam" id="NF009828">
    <property type="entry name" value="PRK13303.1-3"/>
    <property type="match status" value="1"/>
</dbReference>
<evidence type="ECO:0000256" key="5">
    <source>
        <dbReference type="ARBA" id="ARBA00023027"/>
    </source>
</evidence>
<comment type="catalytic activity">
    <reaction evidence="6">
        <text>L-aspartate + NAD(+) + H2O = oxaloacetate + NH4(+) + NADH + H(+)</text>
        <dbReference type="Rhea" id="RHEA:11788"/>
        <dbReference type="ChEBI" id="CHEBI:15377"/>
        <dbReference type="ChEBI" id="CHEBI:15378"/>
        <dbReference type="ChEBI" id="CHEBI:16452"/>
        <dbReference type="ChEBI" id="CHEBI:28938"/>
        <dbReference type="ChEBI" id="CHEBI:29991"/>
        <dbReference type="ChEBI" id="CHEBI:57540"/>
        <dbReference type="ChEBI" id="CHEBI:57945"/>
        <dbReference type="EC" id="1.4.1.21"/>
    </reaction>
</comment>
<dbReference type="RefSeq" id="WP_183655715.1">
    <property type="nucleotide sequence ID" value="NZ_JACIJG010000016.1"/>
</dbReference>
<feature type="domain" description="Aspartate/homoserine dehydrogenase NAD-binding" evidence="8">
    <location>
        <begin position="11"/>
        <end position="122"/>
    </location>
</feature>
<keyword evidence="4 6" id="KW-0560">Oxidoreductase</keyword>
<comment type="catalytic activity">
    <reaction evidence="6">
        <text>L-aspartate + NADP(+) + H2O = oxaloacetate + NH4(+) + NADPH + H(+)</text>
        <dbReference type="Rhea" id="RHEA:11784"/>
        <dbReference type="ChEBI" id="CHEBI:15377"/>
        <dbReference type="ChEBI" id="CHEBI:15378"/>
        <dbReference type="ChEBI" id="CHEBI:16452"/>
        <dbReference type="ChEBI" id="CHEBI:28938"/>
        <dbReference type="ChEBI" id="CHEBI:29991"/>
        <dbReference type="ChEBI" id="CHEBI:57783"/>
        <dbReference type="ChEBI" id="CHEBI:58349"/>
        <dbReference type="EC" id="1.4.1.21"/>
    </reaction>
</comment>
<comment type="caution">
    <text evidence="9">The sequence shown here is derived from an EMBL/GenBank/DDBJ whole genome shotgun (WGS) entry which is preliminary data.</text>
</comment>
<dbReference type="PANTHER" id="PTHR31873">
    <property type="entry name" value="L-ASPARTATE DEHYDROGENASE-RELATED"/>
    <property type="match status" value="1"/>
</dbReference>
<accession>A0A7W9AZV0</accession>
<dbReference type="PIRSF" id="PIRSF005227">
    <property type="entry name" value="Asp_dh_NAD_syn"/>
    <property type="match status" value="1"/>
</dbReference>
<keyword evidence="5 6" id="KW-0520">NAD</keyword>
<dbReference type="GO" id="GO:0050661">
    <property type="term" value="F:NADP binding"/>
    <property type="evidence" value="ECO:0007669"/>
    <property type="project" value="UniProtKB-UniRule"/>
</dbReference>
<keyword evidence="3 6" id="KW-0521">NADP</keyword>
<name>A0A7W9AZV0_9HYPH</name>
<dbReference type="InterPro" id="IPR036291">
    <property type="entry name" value="NAD(P)-bd_dom_sf"/>
</dbReference>
<dbReference type="UniPathway" id="UPA00253">
    <property type="reaction ID" value="UER00456"/>
</dbReference>
<dbReference type="SUPFAM" id="SSF55347">
    <property type="entry name" value="Glyceraldehyde-3-phosphate dehydrogenase-like, C-terminal domain"/>
    <property type="match status" value="1"/>
</dbReference>
<dbReference type="Gene3D" id="3.40.50.720">
    <property type="entry name" value="NAD(P)-binding Rossmann-like Domain"/>
    <property type="match status" value="1"/>
</dbReference>
<dbReference type="SUPFAM" id="SSF51735">
    <property type="entry name" value="NAD(P)-binding Rossmann-fold domains"/>
    <property type="match status" value="1"/>
</dbReference>